<protein>
    <submittedName>
        <fullName evidence="2">Uncharacterized protein</fullName>
    </submittedName>
</protein>
<organism evidence="2 3">
    <name type="scientific">Panicum virgatum</name>
    <name type="common">Blackwell switchgrass</name>
    <dbReference type="NCBI Taxonomy" id="38727"/>
    <lineage>
        <taxon>Eukaryota</taxon>
        <taxon>Viridiplantae</taxon>
        <taxon>Streptophyta</taxon>
        <taxon>Embryophyta</taxon>
        <taxon>Tracheophyta</taxon>
        <taxon>Spermatophyta</taxon>
        <taxon>Magnoliopsida</taxon>
        <taxon>Liliopsida</taxon>
        <taxon>Poales</taxon>
        <taxon>Poaceae</taxon>
        <taxon>PACMAD clade</taxon>
        <taxon>Panicoideae</taxon>
        <taxon>Panicodae</taxon>
        <taxon>Paniceae</taxon>
        <taxon>Panicinae</taxon>
        <taxon>Panicum</taxon>
        <taxon>Panicum sect. Hiantes</taxon>
    </lineage>
</organism>
<accession>A0A8T0MXP8</accession>
<feature type="region of interest" description="Disordered" evidence="1">
    <location>
        <begin position="1"/>
        <end position="103"/>
    </location>
</feature>
<dbReference type="EMBL" id="CM029054">
    <property type="protein sequence ID" value="KAG2539556.1"/>
    <property type="molecule type" value="Genomic_DNA"/>
</dbReference>
<feature type="compositionally biased region" description="Gly residues" evidence="1">
    <location>
        <begin position="39"/>
        <end position="48"/>
    </location>
</feature>
<reference evidence="2" key="1">
    <citation type="submission" date="2020-05" db="EMBL/GenBank/DDBJ databases">
        <title>WGS assembly of Panicum virgatum.</title>
        <authorList>
            <person name="Lovell J.T."/>
            <person name="Jenkins J."/>
            <person name="Shu S."/>
            <person name="Juenger T.E."/>
            <person name="Schmutz J."/>
        </authorList>
    </citation>
    <scope>NUCLEOTIDE SEQUENCE</scope>
    <source>
        <strain evidence="2">AP13</strain>
    </source>
</reference>
<gene>
    <name evidence="2" type="ORF">PVAP13_9NG416700</name>
</gene>
<evidence type="ECO:0000313" key="3">
    <source>
        <dbReference type="Proteomes" id="UP000823388"/>
    </source>
</evidence>
<evidence type="ECO:0000313" key="2">
    <source>
        <dbReference type="EMBL" id="KAG2539556.1"/>
    </source>
</evidence>
<proteinExistence type="predicted"/>
<dbReference type="AlphaFoldDB" id="A0A8T0MXP8"/>
<sequence>MPTRTPLLRQISAAVTGGLPRVEGHRSREPSPGTWHGRSAGGSWGGRPGASEPRPDLGAARLGRRCRMLGRQGKEEVESAGRCTGGPPAVEQTPRPPALGPRPARAALALPVPPCILNTRVHRLP</sequence>
<keyword evidence="3" id="KW-1185">Reference proteome</keyword>
<evidence type="ECO:0000256" key="1">
    <source>
        <dbReference type="SAM" id="MobiDB-lite"/>
    </source>
</evidence>
<comment type="caution">
    <text evidence="2">The sequence shown here is derived from an EMBL/GenBank/DDBJ whole genome shotgun (WGS) entry which is preliminary data.</text>
</comment>
<name>A0A8T0MXP8_PANVG</name>
<dbReference type="Proteomes" id="UP000823388">
    <property type="component" value="Chromosome 9N"/>
</dbReference>